<feature type="transmembrane region" description="Helical" evidence="8">
    <location>
        <begin position="342"/>
        <end position="360"/>
    </location>
</feature>
<organism evidence="10 11">
    <name type="scientific">Nitrosococcus oceani C-27</name>
    <dbReference type="NCBI Taxonomy" id="314279"/>
    <lineage>
        <taxon>Bacteria</taxon>
        <taxon>Pseudomonadati</taxon>
        <taxon>Pseudomonadota</taxon>
        <taxon>Gammaproteobacteria</taxon>
        <taxon>Chromatiales</taxon>
        <taxon>Chromatiaceae</taxon>
        <taxon>Nitrosococcus</taxon>
    </lineage>
</organism>
<dbReference type="GO" id="GO:0140359">
    <property type="term" value="F:ABC-type transporter activity"/>
    <property type="evidence" value="ECO:0007669"/>
    <property type="project" value="InterPro"/>
</dbReference>
<evidence type="ECO:0000256" key="1">
    <source>
        <dbReference type="ARBA" id="ARBA00004651"/>
    </source>
</evidence>
<dbReference type="Proteomes" id="UP000028839">
    <property type="component" value="Unassembled WGS sequence"/>
</dbReference>
<comment type="caution">
    <text evidence="10">The sequence shown here is derived from an EMBL/GenBank/DDBJ whole genome shotgun (WGS) entry which is preliminary data.</text>
</comment>
<evidence type="ECO:0000256" key="4">
    <source>
        <dbReference type="ARBA" id="ARBA00022475"/>
    </source>
</evidence>
<proteinExistence type="inferred from homology"/>
<feature type="transmembrane region" description="Helical" evidence="8">
    <location>
        <begin position="246"/>
        <end position="269"/>
    </location>
</feature>
<evidence type="ECO:0000256" key="6">
    <source>
        <dbReference type="ARBA" id="ARBA00022989"/>
    </source>
</evidence>
<keyword evidence="4" id="KW-1003">Cell membrane</keyword>
<evidence type="ECO:0000256" key="3">
    <source>
        <dbReference type="ARBA" id="ARBA00022448"/>
    </source>
</evidence>
<evidence type="ECO:0000256" key="8">
    <source>
        <dbReference type="SAM" id="Phobius"/>
    </source>
</evidence>
<dbReference type="HOGENOM" id="CLU_039483_8_0_6"/>
<evidence type="ECO:0000256" key="2">
    <source>
        <dbReference type="ARBA" id="ARBA00007783"/>
    </source>
</evidence>
<keyword evidence="5 8" id="KW-0812">Transmembrane</keyword>
<dbReference type="AlphaFoldDB" id="A0A0E2ZLZ2"/>
<dbReference type="OrthoDB" id="9808686at2"/>
<dbReference type="InterPro" id="IPR013525">
    <property type="entry name" value="ABC2_TM"/>
</dbReference>
<dbReference type="PANTHER" id="PTHR30294:SF44">
    <property type="entry name" value="MULTIDRUG ABC TRANSPORTER PERMEASE YBHR-RELATED"/>
    <property type="match status" value="1"/>
</dbReference>
<feature type="domain" description="ABC transmembrane type-2" evidence="9">
    <location>
        <begin position="137"/>
        <end position="363"/>
    </location>
</feature>
<keyword evidence="3" id="KW-0813">Transport</keyword>
<evidence type="ECO:0000256" key="5">
    <source>
        <dbReference type="ARBA" id="ARBA00022692"/>
    </source>
</evidence>
<evidence type="ECO:0000313" key="10">
    <source>
        <dbReference type="EMBL" id="KFI19367.1"/>
    </source>
</evidence>
<reference evidence="10 11" key="1">
    <citation type="submission" date="2014-07" db="EMBL/GenBank/DDBJ databases">
        <title>Comparative analysis of Nitrosococcus oceani genome inventories of strains from Pacific and Atlantic gyres.</title>
        <authorList>
            <person name="Lim C.K."/>
            <person name="Wang L."/>
            <person name="Sayavedra-Soto L.A."/>
            <person name="Klotz M.G."/>
        </authorList>
    </citation>
    <scope>NUCLEOTIDE SEQUENCE [LARGE SCALE GENOMIC DNA]</scope>
    <source>
        <strain evidence="10 11">C-27</strain>
    </source>
</reference>
<dbReference type="Gene3D" id="3.40.1710.10">
    <property type="entry name" value="abc type-2 transporter like domain"/>
    <property type="match status" value="1"/>
</dbReference>
<keyword evidence="7 8" id="KW-0472">Membrane</keyword>
<feature type="transmembrane region" description="Helical" evidence="8">
    <location>
        <begin position="169"/>
        <end position="194"/>
    </location>
</feature>
<dbReference type="InterPro" id="IPR047817">
    <property type="entry name" value="ABC2_TM_bact-type"/>
</dbReference>
<accession>A0A0E2ZLZ2</accession>
<feature type="transmembrane region" description="Helical" evidence="8">
    <location>
        <begin position="281"/>
        <end position="303"/>
    </location>
</feature>
<dbReference type="InterPro" id="IPR051449">
    <property type="entry name" value="ABC-2_transporter_component"/>
</dbReference>
<dbReference type="GO" id="GO:0005886">
    <property type="term" value="C:plasma membrane"/>
    <property type="evidence" value="ECO:0007669"/>
    <property type="project" value="UniProtKB-SubCell"/>
</dbReference>
<evidence type="ECO:0000259" key="9">
    <source>
        <dbReference type="PROSITE" id="PS51012"/>
    </source>
</evidence>
<evidence type="ECO:0000313" key="11">
    <source>
        <dbReference type="Proteomes" id="UP000028839"/>
    </source>
</evidence>
<name>A0A0E2ZLZ2_9GAMM</name>
<dbReference type="PANTHER" id="PTHR30294">
    <property type="entry name" value="MEMBRANE COMPONENT OF ABC TRANSPORTER YHHJ-RELATED"/>
    <property type="match status" value="1"/>
</dbReference>
<comment type="subcellular location">
    <subcellularLocation>
        <location evidence="1">Cell membrane</location>
        <topology evidence="1">Multi-pass membrane protein</topology>
    </subcellularLocation>
</comment>
<protein>
    <submittedName>
        <fullName evidence="10">Antibiotic ABC transporter permease</fullName>
    </submittedName>
</protein>
<comment type="similarity">
    <text evidence="2">Belongs to the ABC-2 integral membrane protein family.</text>
</comment>
<keyword evidence="6 8" id="KW-1133">Transmembrane helix</keyword>
<dbReference type="Pfam" id="PF12698">
    <property type="entry name" value="ABC2_membrane_3"/>
    <property type="match status" value="1"/>
</dbReference>
<sequence>MWGRISALIIKEFLATLKDKRSRGVIIALPFFQLLVFPHATTLDVTSIRLAVLNKDSGTLGRDLAARFTAGQGFRLVATLTHDAGITPLVKAGKVDLVLHIGENFSQNLKQGLSAPVQLIVDGRNSNTALILLNYTSQIVADFNREMARQPLPAHLVERAWFNPNLLSFWSMLPGFLAIITLVATLSITGFAVAREKEVGTFQQLLVTPLRPMEIVIGKTIPALIIGLGESIVILLIAVYGYEVPLIGNLLFLYLSLFFFLLSSIGTGLMISSLARTQQQALLGAFFFIVPTVILSGFASPIANMPEWIQILTYLNPMRYFLEISHGIFLKDASAEFVLARVWPMALIASTALLLAAWLFRRRLY</sequence>
<feature type="transmembrane region" description="Helical" evidence="8">
    <location>
        <begin position="215"/>
        <end position="240"/>
    </location>
</feature>
<dbReference type="EMBL" id="JPGN01000055">
    <property type="protein sequence ID" value="KFI19367.1"/>
    <property type="molecule type" value="Genomic_DNA"/>
</dbReference>
<gene>
    <name evidence="10" type="ORF">IB75_09470</name>
</gene>
<dbReference type="PROSITE" id="PS51012">
    <property type="entry name" value="ABC_TM2"/>
    <property type="match status" value="1"/>
</dbReference>
<evidence type="ECO:0000256" key="7">
    <source>
        <dbReference type="ARBA" id="ARBA00023136"/>
    </source>
</evidence>